<dbReference type="AlphaFoldDB" id="A0A4C1T5J9"/>
<name>A0A4C1T5J9_EUMVA</name>
<organism evidence="2 3">
    <name type="scientific">Eumeta variegata</name>
    <name type="common">Bagworm moth</name>
    <name type="synonym">Eumeta japonica</name>
    <dbReference type="NCBI Taxonomy" id="151549"/>
    <lineage>
        <taxon>Eukaryota</taxon>
        <taxon>Metazoa</taxon>
        <taxon>Ecdysozoa</taxon>
        <taxon>Arthropoda</taxon>
        <taxon>Hexapoda</taxon>
        <taxon>Insecta</taxon>
        <taxon>Pterygota</taxon>
        <taxon>Neoptera</taxon>
        <taxon>Endopterygota</taxon>
        <taxon>Lepidoptera</taxon>
        <taxon>Glossata</taxon>
        <taxon>Ditrysia</taxon>
        <taxon>Tineoidea</taxon>
        <taxon>Psychidae</taxon>
        <taxon>Oiketicinae</taxon>
        <taxon>Eumeta</taxon>
    </lineage>
</organism>
<accession>A0A4C1T5J9</accession>
<feature type="region of interest" description="Disordered" evidence="1">
    <location>
        <begin position="33"/>
        <end position="75"/>
    </location>
</feature>
<protein>
    <submittedName>
        <fullName evidence="2">Uncharacterized protein</fullName>
    </submittedName>
</protein>
<sequence>MGGPMRDRKPRQSIRYDRKSVYRTHVVFIRRSRPAGTAQWPRQGTARYGRRRHDGGRRRRRRRGGSRRWQRVGSTEKKLEEEWKQLTAEVEVRLVRPPHWSTSSRI</sequence>
<gene>
    <name evidence="2" type="ORF">EVAR_76650_1</name>
</gene>
<comment type="caution">
    <text evidence="2">The sequence shown here is derived from an EMBL/GenBank/DDBJ whole genome shotgun (WGS) entry which is preliminary data.</text>
</comment>
<evidence type="ECO:0000256" key="1">
    <source>
        <dbReference type="SAM" id="MobiDB-lite"/>
    </source>
</evidence>
<dbReference type="EMBL" id="BGZK01000036">
    <property type="protein sequence ID" value="GBP09682.1"/>
    <property type="molecule type" value="Genomic_DNA"/>
</dbReference>
<dbReference type="Proteomes" id="UP000299102">
    <property type="component" value="Unassembled WGS sequence"/>
</dbReference>
<proteinExistence type="predicted"/>
<reference evidence="2 3" key="1">
    <citation type="journal article" date="2019" name="Commun. Biol.">
        <title>The bagworm genome reveals a unique fibroin gene that provides high tensile strength.</title>
        <authorList>
            <person name="Kono N."/>
            <person name="Nakamura H."/>
            <person name="Ohtoshi R."/>
            <person name="Tomita M."/>
            <person name="Numata K."/>
            <person name="Arakawa K."/>
        </authorList>
    </citation>
    <scope>NUCLEOTIDE SEQUENCE [LARGE SCALE GENOMIC DNA]</scope>
</reference>
<keyword evidence="3" id="KW-1185">Reference proteome</keyword>
<feature type="compositionally biased region" description="Basic residues" evidence="1">
    <location>
        <begin position="48"/>
        <end position="70"/>
    </location>
</feature>
<evidence type="ECO:0000313" key="3">
    <source>
        <dbReference type="Proteomes" id="UP000299102"/>
    </source>
</evidence>
<evidence type="ECO:0000313" key="2">
    <source>
        <dbReference type="EMBL" id="GBP09682.1"/>
    </source>
</evidence>